<organism evidence="9 10">
    <name type="scientific">Owenia fusiformis</name>
    <name type="common">Polychaete worm</name>
    <dbReference type="NCBI Taxonomy" id="6347"/>
    <lineage>
        <taxon>Eukaryota</taxon>
        <taxon>Metazoa</taxon>
        <taxon>Spiralia</taxon>
        <taxon>Lophotrochozoa</taxon>
        <taxon>Annelida</taxon>
        <taxon>Polychaeta</taxon>
        <taxon>Sedentaria</taxon>
        <taxon>Canalipalpata</taxon>
        <taxon>Sabellida</taxon>
        <taxon>Oweniida</taxon>
        <taxon>Oweniidae</taxon>
        <taxon>Owenia</taxon>
    </lineage>
</organism>
<accession>A0A8S4NWH5</accession>
<dbReference type="InterPro" id="IPR009003">
    <property type="entry name" value="Peptidase_S1_PA"/>
</dbReference>
<feature type="signal peptide" evidence="7">
    <location>
        <begin position="1"/>
        <end position="21"/>
    </location>
</feature>
<dbReference type="Gene3D" id="2.40.10.10">
    <property type="entry name" value="Trypsin-like serine proteases"/>
    <property type="match status" value="1"/>
</dbReference>
<keyword evidence="5" id="KW-1015">Disulfide bond</keyword>
<evidence type="ECO:0000313" key="10">
    <source>
        <dbReference type="Proteomes" id="UP000749559"/>
    </source>
</evidence>
<dbReference type="CDD" id="cd00190">
    <property type="entry name" value="Tryp_SPc"/>
    <property type="match status" value="1"/>
</dbReference>
<keyword evidence="10" id="KW-1185">Reference proteome</keyword>
<reference evidence="9" key="1">
    <citation type="submission" date="2022-03" db="EMBL/GenBank/DDBJ databases">
        <authorList>
            <person name="Martin C."/>
        </authorList>
    </citation>
    <scope>NUCLEOTIDE SEQUENCE</scope>
</reference>
<evidence type="ECO:0000256" key="5">
    <source>
        <dbReference type="ARBA" id="ARBA00023157"/>
    </source>
</evidence>
<dbReference type="GO" id="GO:0006508">
    <property type="term" value="P:proteolysis"/>
    <property type="evidence" value="ECO:0007669"/>
    <property type="project" value="UniProtKB-KW"/>
</dbReference>
<dbReference type="InterPro" id="IPR018114">
    <property type="entry name" value="TRYPSIN_HIS"/>
</dbReference>
<evidence type="ECO:0000313" key="9">
    <source>
        <dbReference type="EMBL" id="CAH1785145.1"/>
    </source>
</evidence>
<dbReference type="EMBL" id="CAIIXF020000005">
    <property type="protein sequence ID" value="CAH1785145.1"/>
    <property type="molecule type" value="Genomic_DNA"/>
</dbReference>
<dbReference type="OrthoDB" id="6380398at2759"/>
<dbReference type="PROSITE" id="PS00134">
    <property type="entry name" value="TRYPSIN_HIS"/>
    <property type="match status" value="1"/>
</dbReference>
<keyword evidence="1 6" id="KW-0645">Protease</keyword>
<dbReference type="PROSITE" id="PS00135">
    <property type="entry name" value="TRYPSIN_SER"/>
    <property type="match status" value="1"/>
</dbReference>
<dbReference type="AlphaFoldDB" id="A0A8S4NWH5"/>
<dbReference type="SUPFAM" id="SSF50494">
    <property type="entry name" value="Trypsin-like serine proteases"/>
    <property type="match status" value="1"/>
</dbReference>
<feature type="chain" id="PRO_5035759519" description="Peptidase S1 domain-containing protein" evidence="7">
    <location>
        <begin position="22"/>
        <end position="555"/>
    </location>
</feature>
<dbReference type="InterPro" id="IPR006150">
    <property type="entry name" value="Cys_repeat_1"/>
</dbReference>
<dbReference type="FunFam" id="2.40.10.10:FF:000120">
    <property type="entry name" value="Putative serine protease"/>
    <property type="match status" value="1"/>
</dbReference>
<dbReference type="InterPro" id="IPR001314">
    <property type="entry name" value="Peptidase_S1A"/>
</dbReference>
<dbReference type="InterPro" id="IPR043504">
    <property type="entry name" value="Peptidase_S1_PA_chymotrypsin"/>
</dbReference>
<gene>
    <name evidence="9" type="ORF">OFUS_LOCUS11248</name>
</gene>
<dbReference type="Pfam" id="PF00089">
    <property type="entry name" value="Trypsin"/>
    <property type="match status" value="1"/>
</dbReference>
<dbReference type="InterPro" id="IPR001254">
    <property type="entry name" value="Trypsin_dom"/>
</dbReference>
<dbReference type="PROSITE" id="PS50240">
    <property type="entry name" value="TRYPSIN_DOM"/>
    <property type="match status" value="1"/>
</dbReference>
<dbReference type="SMART" id="SM00289">
    <property type="entry name" value="WR1"/>
    <property type="match status" value="2"/>
</dbReference>
<evidence type="ECO:0000256" key="6">
    <source>
        <dbReference type="RuleBase" id="RU363034"/>
    </source>
</evidence>
<dbReference type="InterPro" id="IPR033116">
    <property type="entry name" value="TRYPSIN_SER"/>
</dbReference>
<sequence>MICWRILQLSLLYSLLGSTTAKDKMCTNGMKKHPTIKCGRDDRRCPNTYICTRKDNWACCEMKGVPDCAPLMKIDHEPHKCQGGGSITCPAGYTCFIPQDSLFSICCKEVSCIDESGKERRLKHGSWKSTYDGCNKCKCTVDGNLDCTDMKRCRKCKQRRVRGDTYWEGCNKCTCISRKVENCAGPCDRVEKGTASGKSPCAGGCTKQARVRQCQGALDQNGNPCNMNHAIEINICEQQECPEAGKRKSEATGIIIGGNEVKPKHNYPWMVYLPDLKCGGTILSPWHILTAAHCFDYQRDPVRVLAGKHNRSNDEPLQQMRIATKVLVHEDYNLDIKYNNDIAILTLEEPLEYNNHTKPNELPTGEKIRNIDLKNMECTVIGWGRTNYSDEHSNSDILLEVNVQMTQETCDLDASDSADVRRSGNMICAKLPKKDSCYGDSGGPLSCRDGRTETWRQYGIVSWGPERSCGEKSGVYTKVTNYLKWIEEAISMNGNWGDWSEYTPVENGKKSRVRVCTNPPPIGKGTCELENPSETNQKLTVITGETVNIEIVNID</sequence>
<dbReference type="PRINTS" id="PR00722">
    <property type="entry name" value="CHYMOTRYPSIN"/>
</dbReference>
<evidence type="ECO:0000256" key="7">
    <source>
        <dbReference type="SAM" id="SignalP"/>
    </source>
</evidence>
<evidence type="ECO:0000259" key="8">
    <source>
        <dbReference type="PROSITE" id="PS50240"/>
    </source>
</evidence>
<comment type="caution">
    <text evidence="9">The sequence shown here is derived from an EMBL/GenBank/DDBJ whole genome shotgun (WGS) entry which is preliminary data.</text>
</comment>
<evidence type="ECO:0000256" key="4">
    <source>
        <dbReference type="ARBA" id="ARBA00022825"/>
    </source>
</evidence>
<dbReference type="PANTHER" id="PTHR24253">
    <property type="entry name" value="TRANSMEMBRANE PROTEASE SERINE"/>
    <property type="match status" value="1"/>
</dbReference>
<keyword evidence="4 6" id="KW-0720">Serine protease</keyword>
<keyword evidence="3 6" id="KW-0378">Hydrolase</keyword>
<evidence type="ECO:0000256" key="1">
    <source>
        <dbReference type="ARBA" id="ARBA00022670"/>
    </source>
</evidence>
<proteinExistence type="predicted"/>
<dbReference type="Proteomes" id="UP000749559">
    <property type="component" value="Unassembled WGS sequence"/>
</dbReference>
<keyword evidence="2 7" id="KW-0732">Signal</keyword>
<name>A0A8S4NWH5_OWEFU</name>
<evidence type="ECO:0000256" key="3">
    <source>
        <dbReference type="ARBA" id="ARBA00022801"/>
    </source>
</evidence>
<feature type="domain" description="Peptidase S1" evidence="8">
    <location>
        <begin position="255"/>
        <end position="491"/>
    </location>
</feature>
<evidence type="ECO:0000256" key="2">
    <source>
        <dbReference type="ARBA" id="ARBA00022729"/>
    </source>
</evidence>
<dbReference type="SMART" id="SM00020">
    <property type="entry name" value="Tryp_SPc"/>
    <property type="match status" value="1"/>
</dbReference>
<dbReference type="PANTHER" id="PTHR24253:SF176">
    <property type="entry name" value="CORIN, ISOFORM B"/>
    <property type="match status" value="1"/>
</dbReference>
<dbReference type="GO" id="GO:0004252">
    <property type="term" value="F:serine-type endopeptidase activity"/>
    <property type="evidence" value="ECO:0007669"/>
    <property type="project" value="InterPro"/>
</dbReference>
<protein>
    <recommendedName>
        <fullName evidence="8">Peptidase S1 domain-containing protein</fullName>
    </recommendedName>
</protein>